<dbReference type="VEuPathDB" id="MicrosporidiaDB:HERIO_105"/>
<dbReference type="GO" id="GO:0000049">
    <property type="term" value="F:tRNA binding"/>
    <property type="evidence" value="ECO:0007669"/>
    <property type="project" value="InterPro"/>
</dbReference>
<keyword evidence="5" id="KW-0436">Ligase</keyword>
<evidence type="ECO:0000256" key="7">
    <source>
        <dbReference type="ARBA" id="ARBA00022741"/>
    </source>
</evidence>
<name>A0A1X0QG91_9MICR</name>
<dbReference type="GO" id="GO:0006432">
    <property type="term" value="P:phenylalanyl-tRNA aminoacylation"/>
    <property type="evidence" value="ECO:0007669"/>
    <property type="project" value="EnsemblFungi"/>
</dbReference>
<dbReference type="VEuPathDB" id="MicrosporidiaDB:A0H76_1961"/>
<accession>A0A1X0QG91</accession>
<dbReference type="GO" id="GO:0002161">
    <property type="term" value="F:aminoacyl-tRNA deacylase activity"/>
    <property type="evidence" value="ECO:0007669"/>
    <property type="project" value="EnsemblFungi"/>
</dbReference>
<dbReference type="EMBL" id="LTAI01000461">
    <property type="protein sequence ID" value="ORD98753.1"/>
    <property type="molecule type" value="Genomic_DNA"/>
</dbReference>
<dbReference type="GO" id="GO:0046872">
    <property type="term" value="F:metal ion binding"/>
    <property type="evidence" value="ECO:0007669"/>
    <property type="project" value="UniProtKB-KW"/>
</dbReference>
<evidence type="ECO:0000256" key="4">
    <source>
        <dbReference type="ARBA" id="ARBA00022490"/>
    </source>
</evidence>
<dbReference type="InterPro" id="IPR004529">
    <property type="entry name" value="Phe-tRNA-synth_IIc_asu"/>
</dbReference>
<dbReference type="GO" id="GO:0009328">
    <property type="term" value="C:phenylalanine-tRNA ligase complex"/>
    <property type="evidence" value="ECO:0007669"/>
    <property type="project" value="EnsemblFungi"/>
</dbReference>
<proteinExistence type="inferred from homology"/>
<evidence type="ECO:0000313" key="15">
    <source>
        <dbReference type="Proteomes" id="UP000192501"/>
    </source>
</evidence>
<dbReference type="InterPro" id="IPR002319">
    <property type="entry name" value="Phenylalanyl-tRNA_Synthase"/>
</dbReference>
<evidence type="ECO:0000256" key="3">
    <source>
        <dbReference type="ARBA" id="ARBA00012814"/>
    </source>
</evidence>
<reference evidence="14 15" key="1">
    <citation type="journal article" date="2017" name="Environ. Microbiol.">
        <title>Decay of the glycolytic pathway and adaptation to intranuclear parasitism within Enterocytozoonidae microsporidia.</title>
        <authorList>
            <person name="Wiredu Boakye D."/>
            <person name="Jaroenlak P."/>
            <person name="Prachumwat A."/>
            <person name="Williams T.A."/>
            <person name="Bateman K.S."/>
            <person name="Itsathitphaisarn O."/>
            <person name="Sritunyalucksana K."/>
            <person name="Paszkiewicz K.H."/>
            <person name="Moore K.A."/>
            <person name="Stentiford G.D."/>
            <person name="Williams B.A."/>
        </authorList>
    </citation>
    <scope>NUCLEOTIDE SEQUENCE [LARGE SCALE GENOMIC DNA]</scope>
    <source>
        <strain evidence="15">canceri</strain>
    </source>
</reference>
<feature type="domain" description="Aminoacyl-transfer RNA synthetases class-II family profile" evidence="13">
    <location>
        <begin position="220"/>
        <end position="482"/>
    </location>
</feature>
<dbReference type="InterPro" id="IPR045864">
    <property type="entry name" value="aa-tRNA-synth_II/BPL/LPL"/>
</dbReference>
<dbReference type="PANTHER" id="PTHR11538">
    <property type="entry name" value="PHENYLALANYL-TRNA SYNTHETASE"/>
    <property type="match status" value="1"/>
</dbReference>
<evidence type="ECO:0000256" key="5">
    <source>
        <dbReference type="ARBA" id="ARBA00022598"/>
    </source>
</evidence>
<evidence type="ECO:0000259" key="13">
    <source>
        <dbReference type="PROSITE" id="PS50862"/>
    </source>
</evidence>
<evidence type="ECO:0000256" key="8">
    <source>
        <dbReference type="ARBA" id="ARBA00022840"/>
    </source>
</evidence>
<keyword evidence="8" id="KW-0067">ATP-binding</keyword>
<gene>
    <name evidence="14" type="primary">SYFA</name>
    <name evidence="14" type="ORF">A0H76_1961</name>
</gene>
<dbReference type="Pfam" id="PF01409">
    <property type="entry name" value="tRNA-synt_2d"/>
    <property type="match status" value="1"/>
</dbReference>
<evidence type="ECO:0000256" key="6">
    <source>
        <dbReference type="ARBA" id="ARBA00022723"/>
    </source>
</evidence>
<keyword evidence="9" id="KW-0460">Magnesium</keyword>
<dbReference type="Gene3D" id="1.10.10.2320">
    <property type="match status" value="1"/>
</dbReference>
<keyword evidence="4" id="KW-0963">Cytoplasm</keyword>
<organism evidence="14 15">
    <name type="scientific">Hepatospora eriocheir</name>
    <dbReference type="NCBI Taxonomy" id="1081669"/>
    <lineage>
        <taxon>Eukaryota</taxon>
        <taxon>Fungi</taxon>
        <taxon>Fungi incertae sedis</taxon>
        <taxon>Microsporidia</taxon>
        <taxon>Hepatosporidae</taxon>
        <taxon>Hepatospora</taxon>
    </lineage>
</organism>
<evidence type="ECO:0000256" key="2">
    <source>
        <dbReference type="ARBA" id="ARBA00006703"/>
    </source>
</evidence>
<dbReference type="GO" id="GO:0004826">
    <property type="term" value="F:phenylalanine-tRNA ligase activity"/>
    <property type="evidence" value="ECO:0007669"/>
    <property type="project" value="UniProtKB-EC"/>
</dbReference>
<dbReference type="Gene3D" id="3.30.930.10">
    <property type="entry name" value="Bira Bifunctional Protein, Domain 2"/>
    <property type="match status" value="1"/>
</dbReference>
<dbReference type="NCBIfam" id="TIGR00468">
    <property type="entry name" value="pheS"/>
    <property type="match status" value="1"/>
</dbReference>
<dbReference type="CDD" id="cd00496">
    <property type="entry name" value="PheRS_alpha_core"/>
    <property type="match status" value="1"/>
</dbReference>
<dbReference type="GO" id="GO:0005829">
    <property type="term" value="C:cytosol"/>
    <property type="evidence" value="ECO:0007669"/>
    <property type="project" value="TreeGrafter"/>
</dbReference>
<dbReference type="AlphaFoldDB" id="A0A1X0QG91"/>
<comment type="similarity">
    <text evidence="2">Belongs to the class-II aminoacyl-tRNA synthetase family. Phe-tRNA synthetase alpha subunit type 2 subfamily.</text>
</comment>
<keyword evidence="10" id="KW-0648">Protein biosynthesis</keyword>
<dbReference type="GO" id="GO:0005524">
    <property type="term" value="F:ATP binding"/>
    <property type="evidence" value="ECO:0007669"/>
    <property type="project" value="UniProtKB-KW"/>
</dbReference>
<dbReference type="NCBIfam" id="NF003210">
    <property type="entry name" value="PRK04172.1"/>
    <property type="match status" value="1"/>
</dbReference>
<dbReference type="InterPro" id="IPR006195">
    <property type="entry name" value="aa-tRNA-synth_II"/>
</dbReference>
<dbReference type="PROSITE" id="PS50862">
    <property type="entry name" value="AA_TRNA_LIGASE_II"/>
    <property type="match status" value="1"/>
</dbReference>
<dbReference type="PANTHER" id="PTHR11538:SF40">
    <property type="entry name" value="PHENYLALANINE--TRNA LIGASE ALPHA SUBUNIT"/>
    <property type="match status" value="1"/>
</dbReference>
<dbReference type="EC" id="6.1.1.20" evidence="3"/>
<evidence type="ECO:0000256" key="10">
    <source>
        <dbReference type="ARBA" id="ARBA00022917"/>
    </source>
</evidence>
<evidence type="ECO:0000256" key="1">
    <source>
        <dbReference type="ARBA" id="ARBA00004496"/>
    </source>
</evidence>
<evidence type="ECO:0000313" key="14">
    <source>
        <dbReference type="EMBL" id="ORD98753.1"/>
    </source>
</evidence>
<comment type="caution">
    <text evidence="14">The sequence shown here is derived from an EMBL/GenBank/DDBJ whole genome shotgun (WGS) entry which is preliminary data.</text>
</comment>
<evidence type="ECO:0000256" key="12">
    <source>
        <dbReference type="ARBA" id="ARBA00030612"/>
    </source>
</evidence>
<evidence type="ECO:0000256" key="9">
    <source>
        <dbReference type="ARBA" id="ARBA00022842"/>
    </source>
</evidence>
<dbReference type="Gene3D" id="1.10.10.2330">
    <property type="match status" value="1"/>
</dbReference>
<sequence>MINKEIANYILNLLENNECITSDDIYKRFASNKAVTELHGIVLSLTDKGKIKYDMITSNLLYLTEEGLSVIENGSPEYNLVHKIKSLGDLDPNEVDKMIKTLAFKNRSIKLVNNRLVINEIPKNDFVSDLLKEIKLNNDKSKYDLKIINELIKRGFVKSKNVNSYKIMRGEKYFNENEGELSVLTIDHVQKGISDLYFKKYNFDTTGKIPQCGSLHPLLKMKDEFKRIFLEMGFHEMATNQYVENSFWNFDSLFQPQNHPSRDEHDTFFVSKPASAKLVNDEYLNKVKNIHEKGYEMEWDVKESEKNILRTHTTAVTARYLYALNNNFTTDGNKSLQDLKDLKAGKRFEPVKLFSIDKVYRNETVDATHLAEFHQMEGVIAGYNLGLGDLMGIIKEFFNRLGISNIKFKPASNPYTEPSLEVFGYHKGLNKWIEMGNSGIFRPEMIEPMGYSDDITVLGWGLSVERPSMIRYGLNNIRELVGHKVDLSFIKNSDFVFFK</sequence>
<keyword evidence="6" id="KW-0479">Metal-binding</keyword>
<dbReference type="Proteomes" id="UP000192501">
    <property type="component" value="Unassembled WGS sequence"/>
</dbReference>
<protein>
    <recommendedName>
        <fullName evidence="3">phenylalanine--tRNA ligase</fullName>
        <ecNumber evidence="3">6.1.1.20</ecNumber>
    </recommendedName>
    <alternativeName>
        <fullName evidence="12">Phenylalanyl-tRNA synthetase alpha subunit</fullName>
    </alternativeName>
</protein>
<comment type="subcellular location">
    <subcellularLocation>
        <location evidence="1">Cytoplasm</location>
    </subcellularLocation>
</comment>
<dbReference type="SUPFAM" id="SSF55681">
    <property type="entry name" value="Class II aaRS and biotin synthetases"/>
    <property type="match status" value="1"/>
</dbReference>
<keyword evidence="11" id="KW-0030">Aminoacyl-tRNA synthetase</keyword>
<dbReference type="Gene3D" id="3.30.1370.240">
    <property type="match status" value="1"/>
</dbReference>
<evidence type="ECO:0000256" key="11">
    <source>
        <dbReference type="ARBA" id="ARBA00023146"/>
    </source>
</evidence>
<keyword evidence="7" id="KW-0547">Nucleotide-binding</keyword>